<accession>A0A9I9EH50</accession>
<name>A0A9I9EH50_CUCME</name>
<evidence type="ECO:0000256" key="1">
    <source>
        <dbReference type="SAM" id="Phobius"/>
    </source>
</evidence>
<keyword evidence="1" id="KW-0812">Transmembrane</keyword>
<organism evidence="2">
    <name type="scientific">Cucumis melo</name>
    <name type="common">Muskmelon</name>
    <dbReference type="NCBI Taxonomy" id="3656"/>
    <lineage>
        <taxon>Eukaryota</taxon>
        <taxon>Viridiplantae</taxon>
        <taxon>Streptophyta</taxon>
        <taxon>Embryophyta</taxon>
        <taxon>Tracheophyta</taxon>
        <taxon>Spermatophyta</taxon>
        <taxon>Magnoliopsida</taxon>
        <taxon>eudicotyledons</taxon>
        <taxon>Gunneridae</taxon>
        <taxon>Pentapetalae</taxon>
        <taxon>rosids</taxon>
        <taxon>fabids</taxon>
        <taxon>Cucurbitales</taxon>
        <taxon>Cucurbitaceae</taxon>
        <taxon>Benincaseae</taxon>
        <taxon>Cucumis</taxon>
    </lineage>
</organism>
<sequence>MGFARRADKRLERLQTGIAEMKSFKKIAGKVVGNVEWRLWVYIRNLRPLVSGPYNVMVLLIVDSLLFFTLAQQRLNEPSLNSWSFIEPRYVCPQKHREEFH</sequence>
<dbReference type="EnsemblPlants" id="MELO3C033711.2.1">
    <property type="protein sequence ID" value="MELO3C033711.2.1"/>
    <property type="gene ID" value="MELO3C033711.2"/>
</dbReference>
<dbReference type="AlphaFoldDB" id="A0A9I9EH50"/>
<reference evidence="2" key="1">
    <citation type="submission" date="2023-03" db="UniProtKB">
        <authorList>
            <consortium name="EnsemblPlants"/>
        </authorList>
    </citation>
    <scope>IDENTIFICATION</scope>
</reference>
<keyword evidence="1" id="KW-1133">Transmembrane helix</keyword>
<keyword evidence="1" id="KW-0472">Membrane</keyword>
<feature type="transmembrane region" description="Helical" evidence="1">
    <location>
        <begin position="54"/>
        <end position="71"/>
    </location>
</feature>
<dbReference type="Gramene" id="MELO3C033711.2.1">
    <property type="protein sequence ID" value="MELO3C033711.2.1"/>
    <property type="gene ID" value="MELO3C033711.2"/>
</dbReference>
<protein>
    <submittedName>
        <fullName evidence="2">Uncharacterized protein</fullName>
    </submittedName>
</protein>
<proteinExistence type="predicted"/>
<evidence type="ECO:0000313" key="2">
    <source>
        <dbReference type="EnsemblPlants" id="MELO3C033711.2.1"/>
    </source>
</evidence>